<dbReference type="AlphaFoldDB" id="A0A7X0H9I2"/>
<gene>
    <name evidence="1" type="ORF">HNQ40_002121</name>
</gene>
<dbReference type="Proteomes" id="UP000541810">
    <property type="component" value="Unassembled WGS sequence"/>
</dbReference>
<comment type="caution">
    <text evidence="1">The sequence shown here is derived from an EMBL/GenBank/DDBJ whole genome shotgun (WGS) entry which is preliminary data.</text>
</comment>
<dbReference type="Pfam" id="PF13366">
    <property type="entry name" value="PDDEXK_3"/>
    <property type="match status" value="1"/>
</dbReference>
<dbReference type="RefSeq" id="WP_184677836.1">
    <property type="nucleotide sequence ID" value="NZ_JACHGY010000001.1"/>
</dbReference>
<dbReference type="NCBIfam" id="TIGR04256">
    <property type="entry name" value="GxxExxY"/>
    <property type="match status" value="1"/>
</dbReference>
<evidence type="ECO:0000313" key="1">
    <source>
        <dbReference type="EMBL" id="MBB6430315.1"/>
    </source>
</evidence>
<reference evidence="1 2" key="1">
    <citation type="submission" date="2020-08" db="EMBL/GenBank/DDBJ databases">
        <title>Genomic Encyclopedia of Type Strains, Phase IV (KMG-IV): sequencing the most valuable type-strain genomes for metagenomic binning, comparative biology and taxonomic classification.</title>
        <authorList>
            <person name="Goeker M."/>
        </authorList>
    </citation>
    <scope>NUCLEOTIDE SEQUENCE [LARGE SCALE GENOMIC DNA]</scope>
    <source>
        <strain evidence="1 2">DSM 103725</strain>
    </source>
</reference>
<proteinExistence type="predicted"/>
<sequence>MISDQGKLVLDTDALTHSIIGCAFRVANELGSGFLEKVYENALRIELEAAGHEVKQQTPLVVRYHGETVGEYVADLLVDGQVLIELKSVQSISPAHYAQCKNYLAATELDVCLLLNFGPTKLEHKRILRNSLSD</sequence>
<organism evidence="1 2">
    <name type="scientific">Algisphaera agarilytica</name>
    <dbReference type="NCBI Taxonomy" id="1385975"/>
    <lineage>
        <taxon>Bacteria</taxon>
        <taxon>Pseudomonadati</taxon>
        <taxon>Planctomycetota</taxon>
        <taxon>Phycisphaerae</taxon>
        <taxon>Phycisphaerales</taxon>
        <taxon>Phycisphaeraceae</taxon>
        <taxon>Algisphaera</taxon>
    </lineage>
</organism>
<keyword evidence="2" id="KW-1185">Reference proteome</keyword>
<dbReference type="EMBL" id="JACHGY010000001">
    <property type="protein sequence ID" value="MBB6430315.1"/>
    <property type="molecule type" value="Genomic_DNA"/>
</dbReference>
<accession>A0A7X0H9I2</accession>
<name>A0A7X0H9I2_9BACT</name>
<protein>
    <submittedName>
        <fullName evidence="1">GxxExxY protein</fullName>
    </submittedName>
</protein>
<dbReference type="InterPro" id="IPR026350">
    <property type="entry name" value="GxxExxY"/>
</dbReference>
<evidence type="ECO:0000313" key="2">
    <source>
        <dbReference type="Proteomes" id="UP000541810"/>
    </source>
</evidence>